<reference evidence="3" key="2">
    <citation type="submission" date="2020-09" db="EMBL/GenBank/DDBJ databases">
        <authorList>
            <person name="Sun Q."/>
            <person name="Zhou Y."/>
        </authorList>
    </citation>
    <scope>NUCLEOTIDE SEQUENCE</scope>
    <source>
        <strain evidence="3">CGMCC 1.15958</strain>
    </source>
</reference>
<keyword evidence="4" id="KW-1185">Reference proteome</keyword>
<evidence type="ECO:0000259" key="2">
    <source>
        <dbReference type="Pfam" id="PF18962"/>
    </source>
</evidence>
<sequence length="542" mass="62790">MRKLYFTILLTISIFQQLTAQFLTSSSLPIVVINTNGLSIVDEPKIKTDFKIYYNGQGKSNNVSDKPHYDGFAGIEYRGSSSQMFPKKSIGIELWNEKSESIEASLLGMPKESDWILFASYNEKSFMHNVLTMRVAREMGLYASRTQYVEVIINNVYMGVYVFMEKIKRDEGRVNIANLKETDLTGDDITGGYIFKVDKNTGSNLGSWRSKYPNYFATNTYTTYLYESPKTITSQQKTYLKNYVDNAENALQSENYRDKTNGYRKYIDTRSFIQLFLLNELSKNVDGYRISTYFYKDKDSKGGKIKAGPPWDYDITYGNGNYCNGDNPFGFAYRFNYTCPDDFWQVPFWWERMLSDSAYVKELGQEYSFQRKFGTLQNDRLTKHIDTLTNILKEPIVRNFQKWPILGTFVWPQPTPYAGTWEQEVNELRNFLNQRLQWLDNNIQTNFAITANEPQLAEITITAFPNPLLERININIQSLFSEKANIKLTDNLGKVIFEGNEMLQIGNNDFYIELSEKEVVSGIKILTIESGTKRITKKLVHQ</sequence>
<organism evidence="3 4">
    <name type="scientific">Emticicia aquatilis</name>
    <dbReference type="NCBI Taxonomy" id="1537369"/>
    <lineage>
        <taxon>Bacteria</taxon>
        <taxon>Pseudomonadati</taxon>
        <taxon>Bacteroidota</taxon>
        <taxon>Cytophagia</taxon>
        <taxon>Cytophagales</taxon>
        <taxon>Leadbetterellaceae</taxon>
        <taxon>Emticicia</taxon>
    </lineage>
</organism>
<keyword evidence="1" id="KW-0732">Signal</keyword>
<accession>A0A916YRV6</accession>
<dbReference type="InterPro" id="IPR026444">
    <property type="entry name" value="Secre_tail"/>
</dbReference>
<dbReference type="NCBIfam" id="TIGR04183">
    <property type="entry name" value="Por_Secre_tail"/>
    <property type="match status" value="1"/>
</dbReference>
<name>A0A916YRV6_9BACT</name>
<dbReference type="PANTHER" id="PTHR40050">
    <property type="entry name" value="INNER SPORE COAT PROTEIN H"/>
    <property type="match status" value="1"/>
</dbReference>
<feature type="signal peptide" evidence="1">
    <location>
        <begin position="1"/>
        <end position="20"/>
    </location>
</feature>
<reference evidence="3" key="1">
    <citation type="journal article" date="2014" name="Int. J. Syst. Evol. Microbiol.">
        <title>Complete genome sequence of Corynebacterium casei LMG S-19264T (=DSM 44701T), isolated from a smear-ripened cheese.</title>
        <authorList>
            <consortium name="US DOE Joint Genome Institute (JGI-PGF)"/>
            <person name="Walter F."/>
            <person name="Albersmeier A."/>
            <person name="Kalinowski J."/>
            <person name="Ruckert C."/>
        </authorList>
    </citation>
    <scope>NUCLEOTIDE SEQUENCE</scope>
    <source>
        <strain evidence="3">CGMCC 1.15958</strain>
    </source>
</reference>
<feature type="domain" description="Secretion system C-terminal sorting" evidence="2">
    <location>
        <begin position="464"/>
        <end position="540"/>
    </location>
</feature>
<dbReference type="Proteomes" id="UP000609064">
    <property type="component" value="Unassembled WGS sequence"/>
</dbReference>
<dbReference type="AlphaFoldDB" id="A0A916YRV6"/>
<dbReference type="InterPro" id="IPR014867">
    <property type="entry name" value="Spore_coat_CotH_CotH2/3/7"/>
</dbReference>
<dbReference type="RefSeq" id="WP_188766172.1">
    <property type="nucleotide sequence ID" value="NZ_BMKK01000004.1"/>
</dbReference>
<proteinExistence type="predicted"/>
<gene>
    <name evidence="3" type="ORF">GCM10011514_22430</name>
</gene>
<evidence type="ECO:0000313" key="3">
    <source>
        <dbReference type="EMBL" id="GGD57846.1"/>
    </source>
</evidence>
<feature type="chain" id="PRO_5037196771" description="Secretion system C-terminal sorting domain-containing protein" evidence="1">
    <location>
        <begin position="21"/>
        <end position="542"/>
    </location>
</feature>
<evidence type="ECO:0000313" key="4">
    <source>
        <dbReference type="Proteomes" id="UP000609064"/>
    </source>
</evidence>
<comment type="caution">
    <text evidence="3">The sequence shown here is derived from an EMBL/GenBank/DDBJ whole genome shotgun (WGS) entry which is preliminary data.</text>
</comment>
<dbReference type="Pfam" id="PF08757">
    <property type="entry name" value="CotH"/>
    <property type="match status" value="1"/>
</dbReference>
<dbReference type="EMBL" id="BMKK01000004">
    <property type="protein sequence ID" value="GGD57846.1"/>
    <property type="molecule type" value="Genomic_DNA"/>
</dbReference>
<dbReference type="Pfam" id="PF18962">
    <property type="entry name" value="Por_Secre_tail"/>
    <property type="match status" value="1"/>
</dbReference>
<protein>
    <recommendedName>
        <fullName evidence="2">Secretion system C-terminal sorting domain-containing protein</fullName>
    </recommendedName>
</protein>
<evidence type="ECO:0000256" key="1">
    <source>
        <dbReference type="SAM" id="SignalP"/>
    </source>
</evidence>
<dbReference type="PANTHER" id="PTHR40050:SF1">
    <property type="entry name" value="INNER SPORE COAT PROTEIN H"/>
    <property type="match status" value="1"/>
</dbReference>